<evidence type="ECO:0000256" key="2">
    <source>
        <dbReference type="ARBA" id="ARBA00022670"/>
    </source>
</evidence>
<dbReference type="PROSITE" id="PS00640">
    <property type="entry name" value="THIOL_PROTEASE_ASN"/>
    <property type="match status" value="1"/>
</dbReference>
<dbReference type="CDD" id="cd02248">
    <property type="entry name" value="Peptidase_C1A"/>
    <property type="match status" value="1"/>
</dbReference>
<keyword evidence="6" id="KW-1015">Disulfide bond</keyword>
<evidence type="ECO:0000256" key="1">
    <source>
        <dbReference type="ARBA" id="ARBA00008455"/>
    </source>
</evidence>
<dbReference type="InterPro" id="IPR000118">
    <property type="entry name" value="Granulin"/>
</dbReference>
<comment type="similarity">
    <text evidence="1">Belongs to the peptidase C1 family.</text>
</comment>
<dbReference type="Gene3D" id="3.90.70.10">
    <property type="entry name" value="Cysteine proteinases"/>
    <property type="match status" value="1"/>
</dbReference>
<dbReference type="InterPro" id="IPR000668">
    <property type="entry name" value="Peptidase_C1A_C"/>
</dbReference>
<feature type="chain" id="PRO_5031488308" description="Granulins domain-containing protein" evidence="9">
    <location>
        <begin position="23"/>
        <end position="497"/>
    </location>
</feature>
<dbReference type="InterPro" id="IPR025660">
    <property type="entry name" value="Pept_his_AS"/>
</dbReference>
<dbReference type="Gene3D" id="2.10.25.160">
    <property type="entry name" value="Granulin"/>
    <property type="match status" value="1"/>
</dbReference>
<dbReference type="InterPro" id="IPR038765">
    <property type="entry name" value="Papain-like_cys_pep_sf"/>
</dbReference>
<dbReference type="EMBL" id="HBIP01032602">
    <property type="protein sequence ID" value="CAE0504786.1"/>
    <property type="molecule type" value="Transcribed_RNA"/>
</dbReference>
<dbReference type="InterPro" id="IPR039417">
    <property type="entry name" value="Peptidase_C1A_papain-like"/>
</dbReference>
<keyword evidence="5" id="KW-0788">Thiol protease</keyword>
<dbReference type="InterPro" id="IPR013201">
    <property type="entry name" value="Prot_inhib_I29"/>
</dbReference>
<dbReference type="InterPro" id="IPR000169">
    <property type="entry name" value="Pept_cys_AS"/>
</dbReference>
<dbReference type="SMART" id="SM00645">
    <property type="entry name" value="Pept_C1"/>
    <property type="match status" value="1"/>
</dbReference>
<evidence type="ECO:0000256" key="8">
    <source>
        <dbReference type="SAM" id="MobiDB-lite"/>
    </source>
</evidence>
<dbReference type="FunFam" id="3.90.70.10:FF:000067">
    <property type="entry name" value="Senescence-specific cysteine protease"/>
    <property type="match status" value="1"/>
</dbReference>
<proteinExistence type="inferred from homology"/>
<reference evidence="13" key="1">
    <citation type="submission" date="2021-01" db="EMBL/GenBank/DDBJ databases">
        <authorList>
            <person name="Corre E."/>
            <person name="Pelletier E."/>
            <person name="Niang G."/>
            <person name="Scheremetjew M."/>
            <person name="Finn R."/>
            <person name="Kale V."/>
            <person name="Holt S."/>
            <person name="Cochrane G."/>
            <person name="Meng A."/>
            <person name="Brown T."/>
            <person name="Cohen L."/>
        </authorList>
    </citation>
    <scope>NUCLEOTIDE SEQUENCE</scope>
    <source>
        <strain evidence="13">CCMP1320</strain>
    </source>
</reference>
<dbReference type="PROSITE" id="PS00639">
    <property type="entry name" value="THIOL_PROTEASE_HIS"/>
    <property type="match status" value="1"/>
</dbReference>
<organism evidence="13">
    <name type="scientific">Dunaliella tertiolecta</name>
    <name type="common">Green alga</name>
    <dbReference type="NCBI Taxonomy" id="3047"/>
    <lineage>
        <taxon>Eukaryota</taxon>
        <taxon>Viridiplantae</taxon>
        <taxon>Chlorophyta</taxon>
        <taxon>core chlorophytes</taxon>
        <taxon>Chlorophyceae</taxon>
        <taxon>CS clade</taxon>
        <taxon>Chlamydomonadales</taxon>
        <taxon>Dunaliellaceae</taxon>
        <taxon>Dunaliella</taxon>
    </lineage>
</organism>
<dbReference type="PRINTS" id="PR00705">
    <property type="entry name" value="PAPAIN"/>
</dbReference>
<feature type="region of interest" description="Disordered" evidence="8">
    <location>
        <begin position="367"/>
        <end position="396"/>
    </location>
</feature>
<evidence type="ECO:0000256" key="5">
    <source>
        <dbReference type="ARBA" id="ARBA00022807"/>
    </source>
</evidence>
<dbReference type="SUPFAM" id="SSF57277">
    <property type="entry name" value="Granulin repeat"/>
    <property type="match status" value="1"/>
</dbReference>
<evidence type="ECO:0000259" key="12">
    <source>
        <dbReference type="SMART" id="SM00848"/>
    </source>
</evidence>
<evidence type="ECO:0000256" key="7">
    <source>
        <dbReference type="ARBA" id="ARBA00023180"/>
    </source>
</evidence>
<evidence type="ECO:0000313" key="13">
    <source>
        <dbReference type="EMBL" id="CAE0504786.1"/>
    </source>
</evidence>
<dbReference type="SUPFAM" id="SSF54001">
    <property type="entry name" value="Cysteine proteinases"/>
    <property type="match status" value="1"/>
</dbReference>
<evidence type="ECO:0008006" key="14">
    <source>
        <dbReference type="Google" id="ProtNLM"/>
    </source>
</evidence>
<accession>A0A7S3R7H5</accession>
<dbReference type="PROSITE" id="PS00139">
    <property type="entry name" value="THIOL_PROTEASE_CYS"/>
    <property type="match status" value="1"/>
</dbReference>
<dbReference type="AlphaFoldDB" id="A0A7S3R7H5"/>
<keyword evidence="4" id="KW-0378">Hydrolase</keyword>
<dbReference type="GO" id="GO:0006508">
    <property type="term" value="P:proteolysis"/>
    <property type="evidence" value="ECO:0007669"/>
    <property type="project" value="UniProtKB-KW"/>
</dbReference>
<dbReference type="InterPro" id="IPR037277">
    <property type="entry name" value="Granulin_sf"/>
</dbReference>
<dbReference type="InterPro" id="IPR013128">
    <property type="entry name" value="Peptidase_C1A"/>
</dbReference>
<name>A0A7S3R7H5_DUNTE</name>
<feature type="signal peptide" evidence="9">
    <location>
        <begin position="1"/>
        <end position="22"/>
    </location>
</feature>
<dbReference type="PANTHER" id="PTHR12411">
    <property type="entry name" value="CYSTEINE PROTEASE FAMILY C1-RELATED"/>
    <property type="match status" value="1"/>
</dbReference>
<dbReference type="Pfam" id="PF08246">
    <property type="entry name" value="Inhibitor_I29"/>
    <property type="match status" value="1"/>
</dbReference>
<dbReference type="SMART" id="SM00848">
    <property type="entry name" value="Inhibitor_I29"/>
    <property type="match status" value="1"/>
</dbReference>
<keyword evidence="7" id="KW-0325">Glycoprotein</keyword>
<dbReference type="InterPro" id="IPR025661">
    <property type="entry name" value="Pept_asp_AS"/>
</dbReference>
<protein>
    <recommendedName>
        <fullName evidence="14">Granulins domain-containing protein</fullName>
    </recommendedName>
</protein>
<feature type="domain" description="Peptidase C1A papain C-terminal" evidence="11">
    <location>
        <begin position="149"/>
        <end position="367"/>
    </location>
</feature>
<evidence type="ECO:0000256" key="4">
    <source>
        <dbReference type="ARBA" id="ARBA00022801"/>
    </source>
</evidence>
<evidence type="ECO:0000256" key="3">
    <source>
        <dbReference type="ARBA" id="ARBA00022729"/>
    </source>
</evidence>
<dbReference type="GO" id="GO:0008234">
    <property type="term" value="F:cysteine-type peptidase activity"/>
    <property type="evidence" value="ECO:0007669"/>
    <property type="project" value="UniProtKB-KW"/>
</dbReference>
<keyword evidence="3 9" id="KW-0732">Signal</keyword>
<keyword evidence="2" id="KW-0645">Protease</keyword>
<evidence type="ECO:0000256" key="9">
    <source>
        <dbReference type="SAM" id="SignalP"/>
    </source>
</evidence>
<sequence length="497" mass="54510">MSRLVAAGTLLCVVLLAGLSDCAQPQRQQHSLHARDAHHQLLSSAKERPRESFASWLERHGKAYKNDLKEMEKRFAIWLQNLEYILEYNAKTTTHWLGLNSLADLTKEEYAQRYLGYNHASKKQLKAQHRASNAMPNPFRYADVPQSSLPASIDWRELNAVSEVKNQAQCGSCWAFSTTGSVEGINAIVTKKLLSASEQELVDCDTEEDKGCGGGLMDYAYQFIMENGGIDTEEDYPYTATEGECEAIKLNKHALTIDGFEDVPENNEAALKAAVAHQPVSVAIEADQQAFQLYMGGVFADETCGTELDHGVLVVGYGTDPETNMGYWIVKNSWGPEWGEQGYIRLQQGVTAQEGLCGIAMAASYPTKEGGPDPRPTPGPTPGPSPKPPQPEPVQCDSATSCPPETTCCCVTDFLGMCLEWGCCPVMDAVCCDDHEHCCTPELPVCDTESGRCGTGEANGATQPWLTKIPATRHWPRWVPWSHAGSGSGKKDRRGQW</sequence>
<dbReference type="Pfam" id="PF00112">
    <property type="entry name" value="Peptidase_C1"/>
    <property type="match status" value="1"/>
</dbReference>
<dbReference type="Pfam" id="PF00396">
    <property type="entry name" value="Granulin"/>
    <property type="match status" value="1"/>
</dbReference>
<evidence type="ECO:0000256" key="6">
    <source>
        <dbReference type="ARBA" id="ARBA00023157"/>
    </source>
</evidence>
<feature type="domain" description="Granulins" evidence="10">
    <location>
        <begin position="396"/>
        <end position="453"/>
    </location>
</feature>
<feature type="compositionally biased region" description="Pro residues" evidence="8">
    <location>
        <begin position="373"/>
        <end position="392"/>
    </location>
</feature>
<evidence type="ECO:0000259" key="11">
    <source>
        <dbReference type="SMART" id="SM00645"/>
    </source>
</evidence>
<feature type="domain" description="Cathepsin propeptide inhibitor" evidence="12">
    <location>
        <begin position="53"/>
        <end position="110"/>
    </location>
</feature>
<evidence type="ECO:0000259" key="10">
    <source>
        <dbReference type="SMART" id="SM00277"/>
    </source>
</evidence>
<dbReference type="SMART" id="SM00277">
    <property type="entry name" value="GRAN"/>
    <property type="match status" value="1"/>
</dbReference>
<gene>
    <name evidence="13" type="ORF">DTER00134_LOCUS19859</name>
</gene>